<evidence type="ECO:0008006" key="3">
    <source>
        <dbReference type="Google" id="ProtNLM"/>
    </source>
</evidence>
<keyword evidence="2" id="KW-1185">Reference proteome</keyword>
<evidence type="ECO:0000313" key="1">
    <source>
        <dbReference type="EMBL" id="WMJ16574.1"/>
    </source>
</evidence>
<name>A0ABY9MG05_9BACL</name>
<proteinExistence type="predicted"/>
<dbReference type="Proteomes" id="UP001223761">
    <property type="component" value="Chromosome"/>
</dbReference>
<dbReference type="RefSeq" id="WP_307898690.1">
    <property type="nucleotide sequence ID" value="NZ_CP133076.1"/>
</dbReference>
<organism evidence="1 2">
    <name type="scientific">Geobacillus proteiniphilus</name>
    <dbReference type="NCBI Taxonomy" id="860353"/>
    <lineage>
        <taxon>Bacteria</taxon>
        <taxon>Bacillati</taxon>
        <taxon>Bacillota</taxon>
        <taxon>Bacilli</taxon>
        <taxon>Bacillales</taxon>
        <taxon>Anoxybacillaceae</taxon>
        <taxon>Geobacillus</taxon>
    </lineage>
</organism>
<reference evidence="1 2" key="1">
    <citation type="submission" date="2023-08" db="EMBL/GenBank/DDBJ databases">
        <title>Genome sequencing of the thermostable Gram positive bacteria Geobacillus proteiniphilus strain T-6.</title>
        <authorList>
            <person name="Shulami S."/>
            <person name="Shoham Y."/>
        </authorList>
    </citation>
    <scope>NUCLEOTIDE SEQUENCE [LARGE SCALE GENOMIC DNA]</scope>
    <source>
        <strain evidence="1 2">T-6</strain>
    </source>
</reference>
<sequence length="86" mass="10240">MALAVRKQLLYELIDRLNEADHQTAYDFLTYLLDRARREQMMWERIDETDEEEVLTEEERQQLQSDEGYMAGGDAKREFGLQVDLP</sequence>
<accession>A0ABY9MG05</accession>
<evidence type="ECO:0000313" key="2">
    <source>
        <dbReference type="Proteomes" id="UP001223761"/>
    </source>
</evidence>
<dbReference type="EMBL" id="CP133076">
    <property type="protein sequence ID" value="WMJ16574.1"/>
    <property type="molecule type" value="Genomic_DNA"/>
</dbReference>
<gene>
    <name evidence="1" type="ORF">RA955_18570</name>
</gene>
<protein>
    <recommendedName>
        <fullName evidence="3">XRE family transcriptional regulator</fullName>
    </recommendedName>
</protein>